<keyword evidence="7 10" id="KW-0799">Topoisomerase</keyword>
<evidence type="ECO:0000313" key="14">
    <source>
        <dbReference type="Proteomes" id="UP000005801"/>
    </source>
</evidence>
<feature type="site" description="Interaction with DNA" evidence="10">
    <location>
        <position position="392"/>
    </location>
</feature>
<dbReference type="InterPro" id="IPR003601">
    <property type="entry name" value="Topo_IA_2"/>
</dbReference>
<dbReference type="EMBL" id="ABCS01000043">
    <property type="protein sequence ID" value="EDM77601.1"/>
    <property type="molecule type" value="Genomic_DNA"/>
</dbReference>
<evidence type="ECO:0000256" key="10">
    <source>
        <dbReference type="HAMAP-Rule" id="MF_00952"/>
    </source>
</evidence>
<keyword evidence="3" id="KW-0479">Metal-binding</keyword>
<dbReference type="CDD" id="cd00186">
    <property type="entry name" value="TOP1Ac"/>
    <property type="match status" value="1"/>
</dbReference>
<feature type="region of interest" description="Interaction with DNA" evidence="10">
    <location>
        <begin position="181"/>
        <end position="186"/>
    </location>
</feature>
<evidence type="ECO:0000256" key="5">
    <source>
        <dbReference type="ARBA" id="ARBA00022833"/>
    </source>
</evidence>
<dbReference type="Proteomes" id="UP000005801">
    <property type="component" value="Unassembled WGS sequence"/>
</dbReference>
<organism evidence="13 14">
    <name type="scientific">Plesiocystis pacifica SIR-1</name>
    <dbReference type="NCBI Taxonomy" id="391625"/>
    <lineage>
        <taxon>Bacteria</taxon>
        <taxon>Pseudomonadati</taxon>
        <taxon>Myxococcota</taxon>
        <taxon>Polyangia</taxon>
        <taxon>Nannocystales</taxon>
        <taxon>Nannocystaceae</taxon>
        <taxon>Plesiocystis</taxon>
    </lineage>
</organism>
<dbReference type="InterPro" id="IPR034149">
    <property type="entry name" value="TOPRIM_TopoI"/>
</dbReference>
<evidence type="ECO:0000256" key="7">
    <source>
        <dbReference type="ARBA" id="ARBA00023029"/>
    </source>
</evidence>
<dbReference type="InterPro" id="IPR013826">
    <property type="entry name" value="Topo_IA_cen_sub3"/>
</dbReference>
<accession>A6G953</accession>
<dbReference type="GO" id="GO:0003917">
    <property type="term" value="F:DNA topoisomerase type I (single strand cut, ATP-independent) activity"/>
    <property type="evidence" value="ECO:0007669"/>
    <property type="project" value="UniProtKB-UniRule"/>
</dbReference>
<dbReference type="SMART" id="SM00436">
    <property type="entry name" value="TOP1Bc"/>
    <property type="match status" value="1"/>
</dbReference>
<evidence type="ECO:0000313" key="13">
    <source>
        <dbReference type="EMBL" id="EDM77601.1"/>
    </source>
</evidence>
<dbReference type="SMART" id="SM00493">
    <property type="entry name" value="TOPRIM"/>
    <property type="match status" value="1"/>
</dbReference>
<keyword evidence="8 10" id="KW-0238">DNA-binding</keyword>
<comment type="caution">
    <text evidence="13">The sequence shown here is derived from an EMBL/GenBank/DDBJ whole genome shotgun (WGS) entry which is preliminary data.</text>
</comment>
<evidence type="ECO:0000256" key="3">
    <source>
        <dbReference type="ARBA" id="ARBA00022723"/>
    </source>
</evidence>
<comment type="catalytic activity">
    <reaction evidence="1 10">
        <text>ATP-independent breakage of single-stranded DNA, followed by passage and rejoining.</text>
        <dbReference type="EC" id="5.6.2.1"/>
    </reaction>
</comment>
<dbReference type="InterPro" id="IPR023405">
    <property type="entry name" value="Topo_IA_core_domain"/>
</dbReference>
<name>A6G953_9BACT</name>
<dbReference type="eggNOG" id="COG0550">
    <property type="taxonomic scope" value="Bacteria"/>
</dbReference>
<dbReference type="SUPFAM" id="SSF57783">
    <property type="entry name" value="Zinc beta-ribbon"/>
    <property type="match status" value="2"/>
</dbReference>
<dbReference type="InterPro" id="IPR013498">
    <property type="entry name" value="Topo_IA_Znf"/>
</dbReference>
<dbReference type="InterPro" id="IPR006171">
    <property type="entry name" value="TOPRIM_dom"/>
</dbReference>
<feature type="site" description="Interaction with DNA" evidence="10">
    <location>
        <position position="166"/>
    </location>
</feature>
<feature type="site" description="Interaction with DNA" evidence="10">
    <location>
        <position position="157"/>
    </location>
</feature>
<dbReference type="InterPro" id="IPR000380">
    <property type="entry name" value="Topo_IA"/>
</dbReference>
<keyword evidence="14" id="KW-1185">Reference proteome</keyword>
<keyword evidence="4" id="KW-0863">Zinc-finger</keyword>
<dbReference type="Gene3D" id="1.10.290.10">
    <property type="entry name" value="Topoisomerase I, domain 4"/>
    <property type="match status" value="1"/>
</dbReference>
<dbReference type="SMART" id="SM00437">
    <property type="entry name" value="TOP1Ac"/>
    <property type="match status" value="1"/>
</dbReference>
<feature type="site" description="Interaction with DNA" evidence="10">
    <location>
        <position position="587"/>
    </location>
</feature>
<comment type="similarity">
    <text evidence="2 10">Belongs to the type IA topoisomerase family.</text>
</comment>
<gene>
    <name evidence="10" type="primary">topA</name>
    <name evidence="13" type="ORF">PPSIR1_02913</name>
</gene>
<dbReference type="Gene3D" id="3.30.65.10">
    <property type="entry name" value="Bacterial Topoisomerase I, domain 1"/>
    <property type="match status" value="2"/>
</dbReference>
<reference evidence="13 14" key="1">
    <citation type="submission" date="2007-06" db="EMBL/GenBank/DDBJ databases">
        <authorList>
            <person name="Shimkets L."/>
            <person name="Ferriera S."/>
            <person name="Johnson J."/>
            <person name="Kravitz S."/>
            <person name="Beeson K."/>
            <person name="Sutton G."/>
            <person name="Rogers Y.-H."/>
            <person name="Friedman R."/>
            <person name="Frazier M."/>
            <person name="Venter J.C."/>
        </authorList>
    </citation>
    <scope>NUCLEOTIDE SEQUENCE [LARGE SCALE GENOMIC DNA]</scope>
    <source>
        <strain evidence="13 14">SIR-1</strain>
    </source>
</reference>
<feature type="domain" description="Toprim" evidence="11">
    <location>
        <begin position="13"/>
        <end position="131"/>
    </location>
</feature>
<comment type="subunit">
    <text evidence="10">Monomer.</text>
</comment>
<evidence type="ECO:0000256" key="6">
    <source>
        <dbReference type="ARBA" id="ARBA00022842"/>
    </source>
</evidence>
<comment type="function">
    <text evidence="10">Releases the supercoiling and torsional tension of DNA, which is introduced during the DNA replication and transcription, by transiently cleaving and rejoining one strand of the DNA duplex. Introduces a single-strand break via transesterification at a target site in duplex DNA. The scissile phosphodiester is attacked by the catalytic tyrosine of the enzyme, resulting in the formation of a DNA-(5'-phosphotyrosyl)-enzyme intermediate and the expulsion of a 3'-OH DNA strand. The free DNA strand then undergoes passage around the unbroken strand, thus removing DNA supercoils. Finally, in the religation step, the DNA 3'-OH attacks the covalent intermediate to expel the active-site tyrosine and restore the DNA phosphodiester backbone.</text>
</comment>
<keyword evidence="6" id="KW-0460">Magnesium</keyword>
<dbReference type="Pfam" id="PF01396">
    <property type="entry name" value="Zn_ribbon_Top1"/>
    <property type="match status" value="3"/>
</dbReference>
<dbReference type="InterPro" id="IPR013824">
    <property type="entry name" value="Topo_IA_cen_sub1"/>
</dbReference>
<dbReference type="RefSeq" id="WP_006973248.1">
    <property type="nucleotide sequence ID" value="NZ_ABCS01000043.1"/>
</dbReference>
<dbReference type="SUPFAM" id="SSF56712">
    <property type="entry name" value="Prokaryotic type I DNA topoisomerase"/>
    <property type="match status" value="1"/>
</dbReference>
<dbReference type="PANTHER" id="PTHR42785:SF1">
    <property type="entry name" value="DNA TOPOISOMERASE"/>
    <property type="match status" value="1"/>
</dbReference>
<proteinExistence type="inferred from homology"/>
<dbReference type="HAMAP" id="MF_00952">
    <property type="entry name" value="Topoisom_1_prok"/>
    <property type="match status" value="1"/>
</dbReference>
<dbReference type="GO" id="GO:0006265">
    <property type="term" value="P:DNA topological change"/>
    <property type="evidence" value="ECO:0007669"/>
    <property type="project" value="UniProtKB-UniRule"/>
</dbReference>
<evidence type="ECO:0000256" key="1">
    <source>
        <dbReference type="ARBA" id="ARBA00000213"/>
    </source>
</evidence>
<dbReference type="PROSITE" id="PS52039">
    <property type="entry name" value="TOPO_IA_2"/>
    <property type="match status" value="1"/>
</dbReference>
<feature type="domain" description="Topo IA-type catalytic" evidence="12">
    <location>
        <begin position="147"/>
        <end position="655"/>
    </location>
</feature>
<dbReference type="EC" id="5.6.2.1" evidence="10"/>
<dbReference type="InterPro" id="IPR028612">
    <property type="entry name" value="Topoisom_1_IA"/>
</dbReference>
<dbReference type="AlphaFoldDB" id="A6G953"/>
<evidence type="ECO:0000256" key="2">
    <source>
        <dbReference type="ARBA" id="ARBA00009446"/>
    </source>
</evidence>
<dbReference type="PRINTS" id="PR00417">
    <property type="entry name" value="PRTPISMRASEI"/>
</dbReference>
<feature type="site" description="Interaction with DNA" evidence="10">
    <location>
        <position position="43"/>
    </location>
</feature>
<dbReference type="PROSITE" id="PS00396">
    <property type="entry name" value="TOPO_IA_1"/>
    <property type="match status" value="1"/>
</dbReference>
<dbReference type="GO" id="GO:0008270">
    <property type="term" value="F:zinc ion binding"/>
    <property type="evidence" value="ECO:0007669"/>
    <property type="project" value="UniProtKB-KW"/>
</dbReference>
<feature type="site" description="Interaction with DNA" evidence="10">
    <location>
        <position position="173"/>
    </location>
</feature>
<dbReference type="Gene3D" id="1.10.460.10">
    <property type="entry name" value="Topoisomerase I, domain 2"/>
    <property type="match status" value="2"/>
</dbReference>
<dbReference type="InterPro" id="IPR013497">
    <property type="entry name" value="Topo_IA_cen"/>
</dbReference>
<evidence type="ECO:0000259" key="11">
    <source>
        <dbReference type="PROSITE" id="PS50880"/>
    </source>
</evidence>
<evidence type="ECO:0000256" key="8">
    <source>
        <dbReference type="ARBA" id="ARBA00023125"/>
    </source>
</evidence>
<dbReference type="Gene3D" id="3.40.50.140">
    <property type="match status" value="1"/>
</dbReference>
<evidence type="ECO:0000256" key="4">
    <source>
        <dbReference type="ARBA" id="ARBA00022771"/>
    </source>
</evidence>
<dbReference type="InterPro" id="IPR023406">
    <property type="entry name" value="Topo_IA_AS"/>
</dbReference>
<evidence type="ECO:0000259" key="12">
    <source>
        <dbReference type="PROSITE" id="PS52039"/>
    </source>
</evidence>
<dbReference type="GO" id="GO:0005694">
    <property type="term" value="C:chromosome"/>
    <property type="evidence" value="ECO:0007669"/>
    <property type="project" value="InterPro"/>
</dbReference>
<keyword evidence="5" id="KW-0862">Zinc</keyword>
<keyword evidence="9 10" id="KW-0413">Isomerase</keyword>
<dbReference type="PROSITE" id="PS50880">
    <property type="entry name" value="TOPRIM"/>
    <property type="match status" value="1"/>
</dbReference>
<sequence>MRAAPGKSQAEGKQLVIVESPAKAKTINKYLGEDFVVRASVGHIRDLPSRAPRGTKQPVPGVDLENDFRPTYEILSEKTKTVAELKRDAKAASDIWFATDLDREGEAIAWHLAEILDVEASVAKRVVFNAITKEEIKRAFSKPRAIDVDRVNAQQARRILDRIVGYQASPLLWKKVARGLSAGRVQSVAVRLVVEREREIEAHVPDETWKIDVRLASEVDAAPGLAGAWDEFIAQVDDKGRGPNKRRQNAWLAEHGSVLTELYEYKGARLKLGCSADEPLDLTNRVIAVAEAVGMRNVEVDSVEDPEGKGPARFVRSVRGELDFSTRYTVRKIETRQTSSKPSAPFITSTLQMAASSSLGFSAQRTMRLAQDLYEGVELAGEGQVALITYMRTDSTHLSPEAINSVREFIDGRYGKAYLPEKARKFSSTNKDAQEAHEAIRPTDVKLDPELIRAKIKGPRAEEQYKLYKLIWSRFVGCQMNPARWASTSVHLHRSDVETGAVLRASGRVLAFDGFYRATGVPTASDEQTLPKLAEGDTYAPFQVTPKQKFSSPPPRYSEASLVKALESEGIGRPSTYASIIQLVQSRNYVEQRDRRFYASDLGEVVTDKLIEAFPDLMDVGYTRQMERELDEIEGQNVDWVAMLRRFYTAFSSALEVAHEGMAHAKAEIQPALYKCPKCGARTCYRFGRNGRFLSCTAYPECDYAAPIDRKGRPLLPERVDIVSPEDGSSMELRNGRFGKFLASENYEKGSFVLNLDRKGNIKYPAIPPLVIDVEEGIQCVKCDAPLNLRRGARGPWLGCSRFPKCRGRLAWKTLDEELRADLEARLEVHEAANPRPEIKRHDGSIIPEGTPVESLLLPGGVAELEIHPEAEAELAQRMEAPLPPPPRVSA</sequence>
<feature type="site" description="Interaction with DNA" evidence="10">
    <location>
        <position position="161"/>
    </location>
</feature>
<feature type="active site" description="O-(5'-phospho-DNA)-tyrosine intermediate" evidence="10">
    <location>
        <position position="390"/>
    </location>
</feature>
<protein>
    <recommendedName>
        <fullName evidence="10">DNA topoisomerase 1</fullName>
        <ecNumber evidence="10">5.6.2.1</ecNumber>
    </recommendedName>
    <alternativeName>
        <fullName evidence="10">DNA topoisomerase I</fullName>
    </alternativeName>
</protein>
<feature type="site" description="Interaction with DNA" evidence="10">
    <location>
        <position position="158"/>
    </location>
</feature>
<dbReference type="PANTHER" id="PTHR42785">
    <property type="entry name" value="DNA TOPOISOMERASE, TYPE IA, CORE"/>
    <property type="match status" value="1"/>
</dbReference>
<dbReference type="CDD" id="cd03363">
    <property type="entry name" value="TOPRIM_TopoIA_TopoI"/>
    <property type="match status" value="1"/>
</dbReference>
<dbReference type="Pfam" id="PF01131">
    <property type="entry name" value="Topoisom_bac"/>
    <property type="match status" value="2"/>
</dbReference>
<dbReference type="STRING" id="391625.PPSIR1_02913"/>
<evidence type="ECO:0000256" key="9">
    <source>
        <dbReference type="ARBA" id="ARBA00023235"/>
    </source>
</evidence>
<dbReference type="Pfam" id="PF01751">
    <property type="entry name" value="Toprim"/>
    <property type="match status" value="1"/>
</dbReference>
<dbReference type="InterPro" id="IPR003602">
    <property type="entry name" value="Topo_IA_DNA-bd_dom"/>
</dbReference>
<dbReference type="GO" id="GO:0003677">
    <property type="term" value="F:DNA binding"/>
    <property type="evidence" value="ECO:0007669"/>
    <property type="project" value="UniProtKB-KW"/>
</dbReference>